<feature type="compositionally biased region" description="Basic and acidic residues" evidence="1">
    <location>
        <begin position="1"/>
        <end position="25"/>
    </location>
</feature>
<proteinExistence type="predicted"/>
<protein>
    <submittedName>
        <fullName evidence="2">Neurofilament heavy polypeptide</fullName>
    </submittedName>
</protein>
<feature type="compositionally biased region" description="Low complexity" evidence="1">
    <location>
        <begin position="129"/>
        <end position="140"/>
    </location>
</feature>
<feature type="region of interest" description="Disordered" evidence="1">
    <location>
        <begin position="1"/>
        <end position="273"/>
    </location>
</feature>
<accession>A0A833VSY0</accession>
<evidence type="ECO:0000313" key="2">
    <source>
        <dbReference type="EMBL" id="KAF3332984.1"/>
    </source>
</evidence>
<gene>
    <name evidence="2" type="ORF">FCM35_KLT02561</name>
</gene>
<feature type="compositionally biased region" description="Basic and acidic residues" evidence="1">
    <location>
        <begin position="66"/>
        <end position="97"/>
    </location>
</feature>
<dbReference type="AlphaFoldDB" id="A0A833VSY0"/>
<dbReference type="Proteomes" id="UP000623129">
    <property type="component" value="Unassembled WGS sequence"/>
</dbReference>
<name>A0A833VSY0_9POAL</name>
<evidence type="ECO:0000256" key="1">
    <source>
        <dbReference type="SAM" id="MobiDB-lite"/>
    </source>
</evidence>
<dbReference type="PANTHER" id="PTHR33871">
    <property type="entry name" value="OS05G0503100 PROTEIN-RELATED"/>
    <property type="match status" value="1"/>
</dbReference>
<evidence type="ECO:0000313" key="3">
    <source>
        <dbReference type="Proteomes" id="UP000623129"/>
    </source>
</evidence>
<feature type="compositionally biased region" description="Basic and acidic residues" evidence="1">
    <location>
        <begin position="201"/>
        <end position="210"/>
    </location>
</feature>
<sequence>MGCCCSKKEAEKENEIEKALKKPRWDPPPPPPEEETVKEVLSETPKTKPKPKPKPKPPPAPSSPVHKPDGKETSKDELEKNTKPKSSEIPPSEDRSEQPQPSDDACSLSEATSNATSVTTREREREEISTTTATSSIPRIPRGNAYGYNRRSYSGELVGGGARRERSSPAVVAGLGCRSGRSSPGPPLRNNRSLSGHGNGVKRDLGERSGRRSLSPGAKRREVAGTGGPVERLGANRGVPVRRVPPLPPNKAAAQLSEVGGGPGNEGKESLDNPSVSLECFIFL</sequence>
<dbReference type="EMBL" id="SWLB01000011">
    <property type="protein sequence ID" value="KAF3332984.1"/>
    <property type="molecule type" value="Genomic_DNA"/>
</dbReference>
<keyword evidence="3" id="KW-1185">Reference proteome</keyword>
<comment type="caution">
    <text evidence="2">The sequence shown here is derived from an EMBL/GenBank/DDBJ whole genome shotgun (WGS) entry which is preliminary data.</text>
</comment>
<dbReference type="OrthoDB" id="1922230at2759"/>
<organism evidence="2 3">
    <name type="scientific">Carex littledalei</name>
    <dbReference type="NCBI Taxonomy" id="544730"/>
    <lineage>
        <taxon>Eukaryota</taxon>
        <taxon>Viridiplantae</taxon>
        <taxon>Streptophyta</taxon>
        <taxon>Embryophyta</taxon>
        <taxon>Tracheophyta</taxon>
        <taxon>Spermatophyta</taxon>
        <taxon>Magnoliopsida</taxon>
        <taxon>Liliopsida</taxon>
        <taxon>Poales</taxon>
        <taxon>Cyperaceae</taxon>
        <taxon>Cyperoideae</taxon>
        <taxon>Cariceae</taxon>
        <taxon>Carex</taxon>
        <taxon>Carex subgen. Euthyceras</taxon>
    </lineage>
</organism>
<dbReference type="PANTHER" id="PTHR33871:SF1">
    <property type="entry name" value="OS05G0503100 PROTEIN"/>
    <property type="match status" value="1"/>
</dbReference>
<reference evidence="2" key="1">
    <citation type="submission" date="2020-01" db="EMBL/GenBank/DDBJ databases">
        <title>Genome sequence of Kobresia littledalei, the first chromosome-level genome in the family Cyperaceae.</title>
        <authorList>
            <person name="Qu G."/>
        </authorList>
    </citation>
    <scope>NUCLEOTIDE SEQUENCE</scope>
    <source>
        <strain evidence="2">C.B.Clarke</strain>
        <tissue evidence="2">Leaf</tissue>
    </source>
</reference>